<proteinExistence type="predicted"/>
<gene>
    <name evidence="1" type="ORF">ACFQ1S_26835</name>
</gene>
<reference evidence="2" key="1">
    <citation type="journal article" date="2019" name="Int. J. Syst. Evol. Microbiol.">
        <title>The Global Catalogue of Microorganisms (GCM) 10K type strain sequencing project: providing services to taxonomists for standard genome sequencing and annotation.</title>
        <authorList>
            <consortium name="The Broad Institute Genomics Platform"/>
            <consortium name="The Broad Institute Genome Sequencing Center for Infectious Disease"/>
            <person name="Wu L."/>
            <person name="Ma J."/>
        </authorList>
    </citation>
    <scope>NUCLEOTIDE SEQUENCE [LARGE SCALE GENOMIC DNA]</scope>
    <source>
        <strain evidence="2">JCM 31486</strain>
    </source>
</reference>
<organism evidence="1 2">
    <name type="scientific">Kibdelosporangium lantanae</name>
    <dbReference type="NCBI Taxonomy" id="1497396"/>
    <lineage>
        <taxon>Bacteria</taxon>
        <taxon>Bacillati</taxon>
        <taxon>Actinomycetota</taxon>
        <taxon>Actinomycetes</taxon>
        <taxon>Pseudonocardiales</taxon>
        <taxon>Pseudonocardiaceae</taxon>
        <taxon>Kibdelosporangium</taxon>
    </lineage>
</organism>
<sequence length="135" mass="14650">RDRAVTRASFAAAGDVVHAVRVLDGLGPATDVSTLRPFLATGRGLRALLELPEGVEAVGRAIVAHESALWVVLTEVSGRSSLFVQVVDRIRQRSAWRAVPDILRRCGTLLPEFCAVLCARAEPQQLAKWVGDQIR</sequence>
<evidence type="ECO:0000313" key="1">
    <source>
        <dbReference type="EMBL" id="MFD1048894.1"/>
    </source>
</evidence>
<feature type="non-terminal residue" evidence="1">
    <location>
        <position position="1"/>
    </location>
</feature>
<protein>
    <submittedName>
        <fullName evidence="1">Uncharacterized protein</fullName>
    </submittedName>
</protein>
<keyword evidence="2" id="KW-1185">Reference proteome</keyword>
<dbReference type="EMBL" id="JBHTIS010001853">
    <property type="protein sequence ID" value="MFD1048894.1"/>
    <property type="molecule type" value="Genomic_DNA"/>
</dbReference>
<dbReference type="Proteomes" id="UP001597045">
    <property type="component" value="Unassembled WGS sequence"/>
</dbReference>
<comment type="caution">
    <text evidence="1">The sequence shown here is derived from an EMBL/GenBank/DDBJ whole genome shotgun (WGS) entry which is preliminary data.</text>
</comment>
<evidence type="ECO:0000313" key="2">
    <source>
        <dbReference type="Proteomes" id="UP001597045"/>
    </source>
</evidence>
<accession>A0ABW3MI75</accession>
<name>A0ABW3MI75_9PSEU</name>